<dbReference type="Proteomes" id="UP000757232">
    <property type="component" value="Unassembled WGS sequence"/>
</dbReference>
<evidence type="ECO:0000256" key="2">
    <source>
        <dbReference type="ARBA" id="ARBA00010992"/>
    </source>
</evidence>
<dbReference type="GO" id="GO:0005351">
    <property type="term" value="F:carbohydrate:proton symporter activity"/>
    <property type="evidence" value="ECO:0007669"/>
    <property type="project" value="TreeGrafter"/>
</dbReference>
<dbReference type="SUPFAM" id="SSF103473">
    <property type="entry name" value="MFS general substrate transporter"/>
    <property type="match status" value="1"/>
</dbReference>
<protein>
    <submittedName>
        <fullName evidence="11">General substrate transporter</fullName>
    </submittedName>
</protein>
<comment type="caution">
    <text evidence="11">The sequence shown here is derived from an EMBL/GenBank/DDBJ whole genome shotgun (WGS) entry which is preliminary data.</text>
</comment>
<feature type="transmembrane region" description="Helical" evidence="9">
    <location>
        <begin position="437"/>
        <end position="459"/>
    </location>
</feature>
<dbReference type="FunFam" id="1.20.1250.20:FF:000026">
    <property type="entry name" value="MFS quinate transporter QutD"/>
    <property type="match status" value="1"/>
</dbReference>
<dbReference type="Pfam" id="PF00083">
    <property type="entry name" value="Sugar_tr"/>
    <property type="match status" value="1"/>
</dbReference>
<comment type="catalytic activity">
    <reaction evidence="7">
        <text>myo-inositol(out) + H(+)(out) = myo-inositol(in) + H(+)(in)</text>
        <dbReference type="Rhea" id="RHEA:60364"/>
        <dbReference type="ChEBI" id="CHEBI:15378"/>
        <dbReference type="ChEBI" id="CHEBI:17268"/>
    </reaction>
</comment>
<feature type="transmembrane region" description="Helical" evidence="9">
    <location>
        <begin position="110"/>
        <end position="132"/>
    </location>
</feature>
<feature type="transmembrane region" description="Helical" evidence="9">
    <location>
        <begin position="235"/>
        <end position="254"/>
    </location>
</feature>
<evidence type="ECO:0000256" key="5">
    <source>
        <dbReference type="ARBA" id="ARBA00022989"/>
    </source>
</evidence>
<organism evidence="11 12">
    <name type="scientific">Sanghuangporus baumii</name>
    <name type="common">Phellinus baumii</name>
    <dbReference type="NCBI Taxonomy" id="108892"/>
    <lineage>
        <taxon>Eukaryota</taxon>
        <taxon>Fungi</taxon>
        <taxon>Dikarya</taxon>
        <taxon>Basidiomycota</taxon>
        <taxon>Agaricomycotina</taxon>
        <taxon>Agaricomycetes</taxon>
        <taxon>Hymenochaetales</taxon>
        <taxon>Hymenochaetaceae</taxon>
        <taxon>Sanghuangporus</taxon>
    </lineage>
</organism>
<dbReference type="AlphaFoldDB" id="A0A9Q5I5A4"/>
<feature type="domain" description="Major facilitator superfamily (MFS) profile" evidence="10">
    <location>
        <begin position="109"/>
        <end position="561"/>
    </location>
</feature>
<feature type="transmembrane region" description="Helical" evidence="9">
    <location>
        <begin position="532"/>
        <end position="552"/>
    </location>
</feature>
<sequence>MHRVYPVVFTSTPRFTLLLSEYNLFSWFVDSLSDLFAYCDGKRRNQTHRDDGYVVIPTDADGDASREETSTKVTNGIFAAHGGATNNYTYAYGPGGVAGLRHNSYTLASAVLASIGGLLFGYDQGVIANVLVMKNFKLRWGMTEWQEGVMTAMLEMGALLGALIAGIFADRYSRRQAILTACFAFAVGSALQCAADSLTVLITGRAIGGLGIGSLSMLSPLYLAEISPPEVRGSLMALEQFAIVLGVVLGFWTGFSTRDFPGATSWRLPLAIQLIPAAVLAFGCLFLPPSPRLLIFQGRNDEALRVLARLRLRAPEEEQTDPLLKIEFLEMQVEAELINRAATSTDHKNTLKTEINGWLSLFSPKYVERVMVGVMIMFFQQWSGINALIYYGPILMERIGVIGDGADLLGSGGIGIVQFFAVVPAIIYIDRLGRKPLLRWGGIIMGSAHLFIALSVLYFEDGWGDHHLTVYVAVGCIYIFTAAYGLSIGPIAWILPSEVLPLSIRSKGAALATASNWLNNFIIGLITPPLLAFSPAGTFAVFAISCFALVWWSRKYVPETAGVSLEEVDKLFKSDAGREDAELRREIMREVGLEALIRELSNESEGES</sequence>
<evidence type="ECO:0000256" key="8">
    <source>
        <dbReference type="RuleBase" id="RU003346"/>
    </source>
</evidence>
<comment type="similarity">
    <text evidence="2 8">Belongs to the major facilitator superfamily. Sugar transporter (TC 2.A.1.1) family.</text>
</comment>
<evidence type="ECO:0000256" key="4">
    <source>
        <dbReference type="ARBA" id="ARBA00022692"/>
    </source>
</evidence>
<dbReference type="PROSITE" id="PS00216">
    <property type="entry name" value="SUGAR_TRANSPORT_1"/>
    <property type="match status" value="1"/>
</dbReference>
<dbReference type="PROSITE" id="PS00217">
    <property type="entry name" value="SUGAR_TRANSPORT_2"/>
    <property type="match status" value="1"/>
</dbReference>
<feature type="transmembrane region" description="Helical" evidence="9">
    <location>
        <begin position="206"/>
        <end position="223"/>
    </location>
</feature>
<comment type="subcellular location">
    <subcellularLocation>
        <location evidence="1">Membrane</location>
        <topology evidence="1">Multi-pass membrane protein</topology>
    </subcellularLocation>
</comment>
<evidence type="ECO:0000256" key="3">
    <source>
        <dbReference type="ARBA" id="ARBA00022448"/>
    </source>
</evidence>
<feature type="transmembrane region" description="Helical" evidence="9">
    <location>
        <begin position="370"/>
        <end position="391"/>
    </location>
</feature>
<dbReference type="PANTHER" id="PTHR48022:SF14">
    <property type="entry name" value="MAJOR FACILITATOR SUPERFAMILY (MFS) PROFILE DOMAIN-CONTAINING PROTEIN-RELATED"/>
    <property type="match status" value="1"/>
</dbReference>
<dbReference type="InterPro" id="IPR020846">
    <property type="entry name" value="MFS_dom"/>
</dbReference>
<accession>A0A9Q5I5A4</accession>
<dbReference type="GO" id="GO:0016020">
    <property type="term" value="C:membrane"/>
    <property type="evidence" value="ECO:0007669"/>
    <property type="project" value="UniProtKB-SubCell"/>
</dbReference>
<evidence type="ECO:0000313" key="12">
    <source>
        <dbReference type="Proteomes" id="UP000757232"/>
    </source>
</evidence>
<evidence type="ECO:0000256" key="6">
    <source>
        <dbReference type="ARBA" id="ARBA00023136"/>
    </source>
</evidence>
<dbReference type="NCBIfam" id="TIGR00879">
    <property type="entry name" value="SP"/>
    <property type="match status" value="1"/>
</dbReference>
<dbReference type="PANTHER" id="PTHR48022">
    <property type="entry name" value="PLASTIDIC GLUCOSE TRANSPORTER 4"/>
    <property type="match status" value="1"/>
</dbReference>
<dbReference type="InterPro" id="IPR005828">
    <property type="entry name" value="MFS_sugar_transport-like"/>
</dbReference>
<dbReference type="Gene3D" id="1.20.1250.20">
    <property type="entry name" value="MFS general substrate transporter like domains"/>
    <property type="match status" value="1"/>
</dbReference>
<dbReference type="PRINTS" id="PR00171">
    <property type="entry name" value="SUGRTRNSPORT"/>
</dbReference>
<keyword evidence="5 9" id="KW-1133">Transmembrane helix</keyword>
<dbReference type="EMBL" id="LNZH02000064">
    <property type="protein sequence ID" value="OCB91776.1"/>
    <property type="molecule type" value="Genomic_DNA"/>
</dbReference>
<reference evidence="11" key="1">
    <citation type="submission" date="2016-06" db="EMBL/GenBank/DDBJ databases">
        <title>Draft Genome sequence of the fungus Inonotus baumii.</title>
        <authorList>
            <person name="Zhu H."/>
            <person name="Lin W."/>
        </authorList>
    </citation>
    <scope>NUCLEOTIDE SEQUENCE</scope>
    <source>
        <strain evidence="11">821</strain>
    </source>
</reference>
<evidence type="ECO:0000313" key="11">
    <source>
        <dbReference type="EMBL" id="OCB91776.1"/>
    </source>
</evidence>
<feature type="transmembrane region" description="Helical" evidence="9">
    <location>
        <begin position="471"/>
        <end position="496"/>
    </location>
</feature>
<evidence type="ECO:0000259" key="10">
    <source>
        <dbReference type="PROSITE" id="PS50850"/>
    </source>
</evidence>
<keyword evidence="12" id="KW-1185">Reference proteome</keyword>
<evidence type="ECO:0000256" key="9">
    <source>
        <dbReference type="SAM" id="Phobius"/>
    </source>
</evidence>
<gene>
    <name evidence="11" type="ORF">A7U60_g948</name>
</gene>
<dbReference type="PROSITE" id="PS50850">
    <property type="entry name" value="MFS"/>
    <property type="match status" value="1"/>
</dbReference>
<evidence type="ECO:0000256" key="1">
    <source>
        <dbReference type="ARBA" id="ARBA00004141"/>
    </source>
</evidence>
<feature type="transmembrane region" description="Helical" evidence="9">
    <location>
        <begin position="152"/>
        <end position="170"/>
    </location>
</feature>
<keyword evidence="3 8" id="KW-0813">Transport</keyword>
<evidence type="ECO:0000256" key="7">
    <source>
        <dbReference type="ARBA" id="ARBA00049119"/>
    </source>
</evidence>
<feature type="transmembrane region" description="Helical" evidence="9">
    <location>
        <begin position="266"/>
        <end position="287"/>
    </location>
</feature>
<feature type="transmembrane region" description="Helical" evidence="9">
    <location>
        <begin position="411"/>
        <end position="430"/>
    </location>
</feature>
<dbReference type="InterPro" id="IPR050360">
    <property type="entry name" value="MFS_Sugar_Transporters"/>
</dbReference>
<dbReference type="InterPro" id="IPR003663">
    <property type="entry name" value="Sugar/inositol_transpt"/>
</dbReference>
<dbReference type="OrthoDB" id="8120565at2759"/>
<keyword evidence="4 9" id="KW-0812">Transmembrane</keyword>
<dbReference type="InterPro" id="IPR036259">
    <property type="entry name" value="MFS_trans_sf"/>
</dbReference>
<dbReference type="InterPro" id="IPR005829">
    <property type="entry name" value="Sugar_transporter_CS"/>
</dbReference>
<name>A0A9Q5I5A4_SANBA</name>
<proteinExistence type="inferred from homology"/>
<keyword evidence="6 9" id="KW-0472">Membrane</keyword>